<evidence type="ECO:0000313" key="2">
    <source>
        <dbReference type="Proteomes" id="UP000611500"/>
    </source>
</evidence>
<comment type="caution">
    <text evidence="1">The sequence shown here is derived from an EMBL/GenBank/DDBJ whole genome shotgun (WGS) entry which is preliminary data.</text>
</comment>
<dbReference type="Proteomes" id="UP000611500">
    <property type="component" value="Unassembled WGS sequence"/>
</dbReference>
<gene>
    <name evidence="1" type="ORF">GCM10010961_10860</name>
</gene>
<sequence length="86" mass="9451">MFGRLAVQVDIGFGEIEDRYDVLRAQRFDSQKVTVGKGHARTPAVLLALLIESPGVRGNIVWRHATRYCGFRGRVSALGSEHGIGN</sequence>
<organism evidence="1 2">
    <name type="scientific">Pseudodonghicola xiamenensis</name>
    <dbReference type="NCBI Taxonomy" id="337702"/>
    <lineage>
        <taxon>Bacteria</taxon>
        <taxon>Pseudomonadati</taxon>
        <taxon>Pseudomonadota</taxon>
        <taxon>Alphaproteobacteria</taxon>
        <taxon>Rhodobacterales</taxon>
        <taxon>Paracoccaceae</taxon>
        <taxon>Pseudodonghicola</taxon>
    </lineage>
</organism>
<reference evidence="1" key="1">
    <citation type="journal article" date="2014" name="Int. J. Syst. Evol. Microbiol.">
        <title>Complete genome sequence of Corynebacterium casei LMG S-19264T (=DSM 44701T), isolated from a smear-ripened cheese.</title>
        <authorList>
            <consortium name="US DOE Joint Genome Institute (JGI-PGF)"/>
            <person name="Walter F."/>
            <person name="Albersmeier A."/>
            <person name="Kalinowski J."/>
            <person name="Ruckert C."/>
        </authorList>
    </citation>
    <scope>NUCLEOTIDE SEQUENCE</scope>
    <source>
        <strain evidence="1">CGMCC 1.7081</strain>
    </source>
</reference>
<proteinExistence type="predicted"/>
<dbReference type="EMBL" id="BNAP01000003">
    <property type="protein sequence ID" value="GHG84573.1"/>
    <property type="molecule type" value="Genomic_DNA"/>
</dbReference>
<evidence type="ECO:0000313" key="1">
    <source>
        <dbReference type="EMBL" id="GHG84573.1"/>
    </source>
</evidence>
<name>A0A8J3MBN1_9RHOB</name>
<protein>
    <submittedName>
        <fullName evidence="1">Uncharacterized protein</fullName>
    </submittedName>
</protein>
<dbReference type="AlphaFoldDB" id="A0A8J3MBN1"/>
<accession>A0A8J3MBN1</accession>
<reference evidence="1" key="2">
    <citation type="submission" date="2020-09" db="EMBL/GenBank/DDBJ databases">
        <authorList>
            <person name="Sun Q."/>
            <person name="Zhou Y."/>
        </authorList>
    </citation>
    <scope>NUCLEOTIDE SEQUENCE</scope>
    <source>
        <strain evidence="1">CGMCC 1.7081</strain>
    </source>
</reference>
<keyword evidence="2" id="KW-1185">Reference proteome</keyword>